<accession>A0A8H3M8N1</accession>
<sequence>MSHSPYSARCCRTCMGTSDNCHGSFPSRYLGVINSKKRLKIFSDRKLSNHLDYATISISRCSHLIKNDRA</sequence>
<reference evidence="1" key="1">
    <citation type="submission" date="2019-10" db="EMBL/GenBank/DDBJ databases">
        <title>Conservation and host-specific expression of non-tandemly repeated heterogenous ribosome RNA gene in arbuscular mycorrhizal fungi.</title>
        <authorList>
            <person name="Maeda T."/>
            <person name="Kobayashi Y."/>
            <person name="Nakagawa T."/>
            <person name="Ezawa T."/>
            <person name="Yamaguchi K."/>
            <person name="Bino T."/>
            <person name="Nishimoto Y."/>
            <person name="Shigenobu S."/>
            <person name="Kawaguchi M."/>
        </authorList>
    </citation>
    <scope>NUCLEOTIDE SEQUENCE</scope>
    <source>
        <strain evidence="1">HR1</strain>
    </source>
</reference>
<gene>
    <name evidence="1" type="ORF">RCL2_002657800</name>
</gene>
<evidence type="ECO:0000313" key="1">
    <source>
        <dbReference type="EMBL" id="GET00106.1"/>
    </source>
</evidence>
<comment type="caution">
    <text evidence="1">The sequence shown here is derived from an EMBL/GenBank/DDBJ whole genome shotgun (WGS) entry which is preliminary data.</text>
</comment>
<organism evidence="1 2">
    <name type="scientific">Rhizophagus clarus</name>
    <dbReference type="NCBI Taxonomy" id="94130"/>
    <lineage>
        <taxon>Eukaryota</taxon>
        <taxon>Fungi</taxon>
        <taxon>Fungi incertae sedis</taxon>
        <taxon>Mucoromycota</taxon>
        <taxon>Glomeromycotina</taxon>
        <taxon>Glomeromycetes</taxon>
        <taxon>Glomerales</taxon>
        <taxon>Glomeraceae</taxon>
        <taxon>Rhizophagus</taxon>
    </lineage>
</organism>
<name>A0A8H3M8N1_9GLOM</name>
<proteinExistence type="predicted"/>
<dbReference type="Proteomes" id="UP000615446">
    <property type="component" value="Unassembled WGS sequence"/>
</dbReference>
<protein>
    <submittedName>
        <fullName evidence="1">Uncharacterized protein</fullName>
    </submittedName>
</protein>
<dbReference type="EMBL" id="BLAL01000285">
    <property type="protein sequence ID" value="GET00106.1"/>
    <property type="molecule type" value="Genomic_DNA"/>
</dbReference>
<evidence type="ECO:0000313" key="2">
    <source>
        <dbReference type="Proteomes" id="UP000615446"/>
    </source>
</evidence>
<dbReference type="AlphaFoldDB" id="A0A8H3M8N1"/>